<dbReference type="PROSITE" id="PS00107">
    <property type="entry name" value="PROTEIN_KINASE_ATP"/>
    <property type="match status" value="1"/>
</dbReference>
<dbReference type="Pfam" id="PF13374">
    <property type="entry name" value="TPR_10"/>
    <property type="match status" value="2"/>
</dbReference>
<dbReference type="Proteomes" id="UP001320876">
    <property type="component" value="Unassembled WGS sequence"/>
</dbReference>
<evidence type="ECO:0000256" key="3">
    <source>
        <dbReference type="ARBA" id="ARBA00022777"/>
    </source>
</evidence>
<evidence type="ECO:0000313" key="7">
    <source>
        <dbReference type="EMBL" id="MCW1924957.1"/>
    </source>
</evidence>
<dbReference type="EMBL" id="JAPDDT010000010">
    <property type="protein sequence ID" value="MCW1924957.1"/>
    <property type="molecule type" value="Genomic_DNA"/>
</dbReference>
<dbReference type="Pfam" id="PF00069">
    <property type="entry name" value="Pkinase"/>
    <property type="match status" value="1"/>
</dbReference>
<dbReference type="SUPFAM" id="SSF56112">
    <property type="entry name" value="Protein kinase-like (PK-like)"/>
    <property type="match status" value="1"/>
</dbReference>
<keyword evidence="3 7" id="KW-0418">Kinase</keyword>
<keyword evidence="2 5" id="KW-0547">Nucleotide-binding</keyword>
<evidence type="ECO:0000256" key="1">
    <source>
        <dbReference type="ARBA" id="ARBA00022679"/>
    </source>
</evidence>
<comment type="caution">
    <text evidence="7">The sequence shown here is derived from an EMBL/GenBank/DDBJ whole genome shotgun (WGS) entry which is preliminary data.</text>
</comment>
<dbReference type="RefSeq" id="WP_264489064.1">
    <property type="nucleotide sequence ID" value="NZ_JAPDDT010000010.1"/>
</dbReference>
<feature type="binding site" evidence="5">
    <location>
        <position position="77"/>
    </location>
    <ligand>
        <name>ATP</name>
        <dbReference type="ChEBI" id="CHEBI:30616"/>
    </ligand>
</feature>
<evidence type="ECO:0000256" key="5">
    <source>
        <dbReference type="PROSITE-ProRule" id="PRU10141"/>
    </source>
</evidence>
<dbReference type="Gene3D" id="3.30.200.20">
    <property type="entry name" value="Phosphorylase Kinase, domain 1"/>
    <property type="match status" value="1"/>
</dbReference>
<dbReference type="Gene3D" id="1.25.40.10">
    <property type="entry name" value="Tetratricopeptide repeat domain"/>
    <property type="match status" value="2"/>
</dbReference>
<accession>A0ABT3GN75</accession>
<evidence type="ECO:0000256" key="4">
    <source>
        <dbReference type="ARBA" id="ARBA00022840"/>
    </source>
</evidence>
<dbReference type="SMART" id="SM00028">
    <property type="entry name" value="TPR"/>
    <property type="match status" value="6"/>
</dbReference>
<organism evidence="7 8">
    <name type="scientific">Luteolibacter arcticus</name>
    <dbReference type="NCBI Taxonomy" id="1581411"/>
    <lineage>
        <taxon>Bacteria</taxon>
        <taxon>Pseudomonadati</taxon>
        <taxon>Verrucomicrobiota</taxon>
        <taxon>Verrucomicrobiia</taxon>
        <taxon>Verrucomicrobiales</taxon>
        <taxon>Verrucomicrobiaceae</taxon>
        <taxon>Luteolibacter</taxon>
    </lineage>
</organism>
<dbReference type="InterPro" id="IPR011009">
    <property type="entry name" value="Kinase-like_dom_sf"/>
</dbReference>
<keyword evidence="1" id="KW-0808">Transferase</keyword>
<evidence type="ECO:0000256" key="2">
    <source>
        <dbReference type="ARBA" id="ARBA00022741"/>
    </source>
</evidence>
<evidence type="ECO:0000313" key="8">
    <source>
        <dbReference type="Proteomes" id="UP001320876"/>
    </source>
</evidence>
<proteinExistence type="predicted"/>
<dbReference type="SMART" id="SM00220">
    <property type="entry name" value="S_TKc"/>
    <property type="match status" value="1"/>
</dbReference>
<dbReference type="CDD" id="cd14014">
    <property type="entry name" value="STKc_PknB_like"/>
    <property type="match status" value="1"/>
</dbReference>
<keyword evidence="8" id="KW-1185">Reference proteome</keyword>
<dbReference type="PROSITE" id="PS00108">
    <property type="entry name" value="PROTEIN_KINASE_ST"/>
    <property type="match status" value="1"/>
</dbReference>
<reference evidence="7 8" key="1">
    <citation type="submission" date="2022-10" db="EMBL/GenBank/DDBJ databases">
        <title>Luteolibacter arcticus strain CCTCC AB 2014275, whole genome shotgun sequencing project.</title>
        <authorList>
            <person name="Zhao G."/>
            <person name="Shen L."/>
        </authorList>
    </citation>
    <scope>NUCLEOTIDE SEQUENCE [LARGE SCALE GENOMIC DNA]</scope>
    <source>
        <strain evidence="7 8">CCTCC AB 2014275</strain>
    </source>
</reference>
<keyword evidence="4 5" id="KW-0067">ATP-binding</keyword>
<dbReference type="InterPro" id="IPR019734">
    <property type="entry name" value="TPR_rpt"/>
</dbReference>
<dbReference type="InterPro" id="IPR000719">
    <property type="entry name" value="Prot_kinase_dom"/>
</dbReference>
<gene>
    <name evidence="7" type="ORF">OKA05_20510</name>
</gene>
<feature type="domain" description="Protein kinase" evidence="6">
    <location>
        <begin position="47"/>
        <end position="340"/>
    </location>
</feature>
<dbReference type="Gene3D" id="1.10.510.10">
    <property type="entry name" value="Transferase(Phosphotransferase) domain 1"/>
    <property type="match status" value="1"/>
</dbReference>
<sequence length="1009" mass="112006">MPEGSATTRTPVPLSSESAEALLDLGFHTEANRRDRDEQPGDVVGRYRLIALLGEGGFGAVWSAEQTEPIHRELALKLIKRGMDSREIIARFAAESQALAMMDHPNIAAVLDAATCPDGLPYFAMELVKGPPLTTYCDLRSLSVQERLELFIPVCQAVQHAHQKAILHRDLKPSNILVAEVDGKPVPKVIDFGIAKALGTPNEAAFQESLLLTRAGLVVGTLQYMSPEQAGSVADVDTRSDIYSLGAILYELLCGRTPDAIDETVAYDEVLRRIRTSEVIRPSHRLLDEAVAAHRGGDLLRVRRAIRGDLDWIVLKALEKDRRRRYETANALALDLRRYLDQQPVTAVAPTWTYQFSKFARRNRAALAAAGIVILTLVGATVVSLSQAAEAKRARVEAEASRIDAEANFGRARHAVERYLNSVTSEPQLQGEEFRKLRKELLNTALPYYEELLKTTDRDPVVRNDRSWAFGRLGSLYRDMGDQEKSFEAMSQSARTAEELVAEFPDNGGYRDILGVRYNNLSVILREMGRTSEAVAMQKRSVEIAEALVRDFPDNEGFRDSVISTLFSYGRALAKDGRIDEAEEVMLRSIAAREEKMKLTPPTEESRADLARDRRSLGKVLGNAAIYDRSESHLRAALAISEELARAVDARPEYRLELAAGCHHIGLFLTYAGKKEEGLEFSRRAVELYRKLSTEVTPNADYRHWLASAVHSLGQVLVELGRDEEAERTFHESLAVRQALAKEFPENAGHHQLEALTLELLGDRRRARNDLGEAQAFYRQAVSCLERAYLAMPGRMDYRSALSLAQDKLCQACLDNRDPADALAAASRIAEIFPTAWADLDRAAGFSAQASEQMARGGKEQESSEQQTLGLMERSIEAGHPDIGSLLRDTVYKGLHDQPRFIALQEAAPEPVDNSPASFTFNYSFDDPGKRVWKRDGDHWTETQPSGKVKRFKVARRLRVNSISGTQIDLVGGGLSVFIPDKGTPTPSVLMMRTKPGPWGRLGEIGDIE</sequence>
<dbReference type="SUPFAM" id="SSF48452">
    <property type="entry name" value="TPR-like"/>
    <property type="match status" value="2"/>
</dbReference>
<evidence type="ECO:0000259" key="6">
    <source>
        <dbReference type="PROSITE" id="PS50011"/>
    </source>
</evidence>
<dbReference type="PROSITE" id="PS50011">
    <property type="entry name" value="PROTEIN_KINASE_DOM"/>
    <property type="match status" value="1"/>
</dbReference>
<dbReference type="InterPro" id="IPR011990">
    <property type="entry name" value="TPR-like_helical_dom_sf"/>
</dbReference>
<protein>
    <submittedName>
        <fullName evidence="7">Serine/threonine-protein kinase</fullName>
    </submittedName>
</protein>
<dbReference type="GO" id="GO:0016301">
    <property type="term" value="F:kinase activity"/>
    <property type="evidence" value="ECO:0007669"/>
    <property type="project" value="UniProtKB-KW"/>
</dbReference>
<name>A0ABT3GN75_9BACT</name>
<dbReference type="PANTHER" id="PTHR43289:SF6">
    <property type="entry name" value="SERINE_THREONINE-PROTEIN KINASE NEKL-3"/>
    <property type="match status" value="1"/>
</dbReference>
<dbReference type="InterPro" id="IPR017441">
    <property type="entry name" value="Protein_kinase_ATP_BS"/>
</dbReference>
<dbReference type="PANTHER" id="PTHR43289">
    <property type="entry name" value="MITOGEN-ACTIVATED PROTEIN KINASE KINASE KINASE 20-RELATED"/>
    <property type="match status" value="1"/>
</dbReference>
<dbReference type="InterPro" id="IPR008271">
    <property type="entry name" value="Ser/Thr_kinase_AS"/>
</dbReference>